<proteinExistence type="predicted"/>
<feature type="chain" id="PRO_5042225607" description="RIN4 pathogenic type III effector avirulence factor Avr cleavage site domain-containing protein" evidence="2">
    <location>
        <begin position="26"/>
        <end position="185"/>
    </location>
</feature>
<gene>
    <name evidence="4" type="ORF">FPE_LOCUS26052</name>
</gene>
<keyword evidence="2" id="KW-0732">Signal</keyword>
<protein>
    <recommendedName>
        <fullName evidence="3">RIN4 pathogenic type III effector avirulence factor Avr cleavage site domain-containing protein</fullName>
    </recommendedName>
</protein>
<feature type="domain" description="RIN4 pathogenic type III effector avirulence factor Avr cleavage site" evidence="3">
    <location>
        <begin position="118"/>
        <end position="150"/>
    </location>
</feature>
<evidence type="ECO:0000313" key="5">
    <source>
        <dbReference type="Proteomes" id="UP000834106"/>
    </source>
</evidence>
<name>A0AAD1ZZG1_9LAMI</name>
<keyword evidence="5" id="KW-1185">Reference proteome</keyword>
<dbReference type="PANTHER" id="PTHR33159:SF6">
    <property type="entry name" value="RPM1-INTERACTING PROTEIN 4"/>
    <property type="match status" value="1"/>
</dbReference>
<dbReference type="PANTHER" id="PTHR33159">
    <property type="entry name" value="RPM1-INTERACTING PROTEIN 4 (RIN4) FAMILY PROTEIN"/>
    <property type="match status" value="1"/>
</dbReference>
<organism evidence="4 5">
    <name type="scientific">Fraxinus pennsylvanica</name>
    <dbReference type="NCBI Taxonomy" id="56036"/>
    <lineage>
        <taxon>Eukaryota</taxon>
        <taxon>Viridiplantae</taxon>
        <taxon>Streptophyta</taxon>
        <taxon>Embryophyta</taxon>
        <taxon>Tracheophyta</taxon>
        <taxon>Spermatophyta</taxon>
        <taxon>Magnoliopsida</taxon>
        <taxon>eudicotyledons</taxon>
        <taxon>Gunneridae</taxon>
        <taxon>Pentapetalae</taxon>
        <taxon>asterids</taxon>
        <taxon>lamiids</taxon>
        <taxon>Lamiales</taxon>
        <taxon>Oleaceae</taxon>
        <taxon>Oleeae</taxon>
        <taxon>Fraxinus</taxon>
    </lineage>
</organism>
<evidence type="ECO:0000256" key="1">
    <source>
        <dbReference type="SAM" id="MobiDB-lite"/>
    </source>
</evidence>
<dbReference type="AlphaFoldDB" id="A0AAD1ZZG1"/>
<dbReference type="Pfam" id="PF05627">
    <property type="entry name" value="AvrRpt-cleavage"/>
    <property type="match status" value="1"/>
</dbReference>
<dbReference type="InterPro" id="IPR040387">
    <property type="entry name" value="RIN4/NOI4"/>
</dbReference>
<feature type="compositionally biased region" description="Basic and acidic residues" evidence="1">
    <location>
        <begin position="47"/>
        <end position="60"/>
    </location>
</feature>
<dbReference type="GO" id="GO:0005886">
    <property type="term" value="C:plasma membrane"/>
    <property type="evidence" value="ECO:0007669"/>
    <property type="project" value="TreeGrafter"/>
</dbReference>
<feature type="compositionally biased region" description="Polar residues" evidence="1">
    <location>
        <begin position="90"/>
        <end position="99"/>
    </location>
</feature>
<evidence type="ECO:0000256" key="2">
    <source>
        <dbReference type="SAM" id="SignalP"/>
    </source>
</evidence>
<feature type="region of interest" description="Disordered" evidence="1">
    <location>
        <begin position="25"/>
        <end position="173"/>
    </location>
</feature>
<dbReference type="EMBL" id="OU503051">
    <property type="protein sequence ID" value="CAI9778622.1"/>
    <property type="molecule type" value="Genomic_DNA"/>
</dbReference>
<sequence>MIPKKIQICFAILLHLLRLQLPVSASTSKPRTRPDKPVGSGALGPTPDHRMSREEGDYRKFTNSPAWSEHMGRKTAKIVEGGSGSPAQEGKNSYDSSHGNPGRSRLKPAIRGAESPDRGAAIPKFGEWDEKDPQSAEDFTGIFDKAREEKHTGPGNVSTTPKHQSYVAHNHQPKEKHKKCCFPWW</sequence>
<dbReference type="InterPro" id="IPR008700">
    <property type="entry name" value="TypeIII_avirulence_cleave"/>
</dbReference>
<dbReference type="Proteomes" id="UP000834106">
    <property type="component" value="Chromosome 16"/>
</dbReference>
<evidence type="ECO:0000313" key="4">
    <source>
        <dbReference type="EMBL" id="CAI9778622.1"/>
    </source>
</evidence>
<accession>A0AAD1ZZG1</accession>
<reference evidence="4" key="1">
    <citation type="submission" date="2023-05" db="EMBL/GenBank/DDBJ databases">
        <authorList>
            <person name="Huff M."/>
        </authorList>
    </citation>
    <scope>NUCLEOTIDE SEQUENCE</scope>
</reference>
<evidence type="ECO:0000259" key="3">
    <source>
        <dbReference type="Pfam" id="PF05627"/>
    </source>
</evidence>
<feature type="signal peptide" evidence="2">
    <location>
        <begin position="1"/>
        <end position="25"/>
    </location>
</feature>